<evidence type="ECO:0000256" key="1">
    <source>
        <dbReference type="SAM" id="Phobius"/>
    </source>
</evidence>
<dbReference type="InterPro" id="IPR012902">
    <property type="entry name" value="N_methyl_site"/>
</dbReference>
<evidence type="ECO:0000313" key="2">
    <source>
        <dbReference type="EMBL" id="OGE74075.1"/>
    </source>
</evidence>
<protein>
    <recommendedName>
        <fullName evidence="4">General secretion pathway GspH domain-containing protein</fullName>
    </recommendedName>
</protein>
<keyword evidence="1" id="KW-0472">Membrane</keyword>
<accession>A0A1F5N8V4</accession>
<gene>
    <name evidence="2" type="ORF">A2717_00900</name>
</gene>
<evidence type="ECO:0000313" key="3">
    <source>
        <dbReference type="Proteomes" id="UP000177610"/>
    </source>
</evidence>
<dbReference type="Gene3D" id="3.30.700.10">
    <property type="entry name" value="Glycoprotein, Type 4 Pilin"/>
    <property type="match status" value="1"/>
</dbReference>
<comment type="caution">
    <text evidence="2">The sequence shown here is derived from an EMBL/GenBank/DDBJ whole genome shotgun (WGS) entry which is preliminary data.</text>
</comment>
<sequence>MKQTSLKSGAGFTLIELIVTIFIITLIAGVSVANYRKGERSRQAAIAADGVIGAFNFTQNLTLSGRQTSNNNASCRTAAYYFLRVDTSTNIYEVKARNICAGDDLIETYSLPGNVRFREITADATSYVWTETRFALPFGQITFDSDLGVIPGNPTLNIVVETLDGSVSRTITVDSVTGRIDQ</sequence>
<dbReference type="SUPFAM" id="SSF54523">
    <property type="entry name" value="Pili subunits"/>
    <property type="match status" value="1"/>
</dbReference>
<dbReference type="STRING" id="1817821.A2717_00900"/>
<keyword evidence="1" id="KW-0812">Transmembrane</keyword>
<name>A0A1F5N8V4_9BACT</name>
<dbReference type="Pfam" id="PF07963">
    <property type="entry name" value="N_methyl"/>
    <property type="match status" value="1"/>
</dbReference>
<reference evidence="2 3" key="1">
    <citation type="journal article" date="2016" name="Nat. Commun.">
        <title>Thousands of microbial genomes shed light on interconnected biogeochemical processes in an aquifer system.</title>
        <authorList>
            <person name="Anantharaman K."/>
            <person name="Brown C.T."/>
            <person name="Hug L.A."/>
            <person name="Sharon I."/>
            <person name="Castelle C.J."/>
            <person name="Probst A.J."/>
            <person name="Thomas B.C."/>
            <person name="Singh A."/>
            <person name="Wilkins M.J."/>
            <person name="Karaoz U."/>
            <person name="Brodie E.L."/>
            <person name="Williams K.H."/>
            <person name="Hubbard S.S."/>
            <person name="Banfield J.F."/>
        </authorList>
    </citation>
    <scope>NUCLEOTIDE SEQUENCE [LARGE SCALE GENOMIC DNA]</scope>
</reference>
<dbReference type="InterPro" id="IPR045584">
    <property type="entry name" value="Pilin-like"/>
</dbReference>
<organism evidence="2 3">
    <name type="scientific">Candidatus Doudnabacteria bacterium RIFCSPHIGHO2_01_FULL_41_86</name>
    <dbReference type="NCBI Taxonomy" id="1817821"/>
    <lineage>
        <taxon>Bacteria</taxon>
        <taxon>Candidatus Doudnaibacteriota</taxon>
    </lineage>
</organism>
<dbReference type="PROSITE" id="PS00409">
    <property type="entry name" value="PROKAR_NTER_METHYL"/>
    <property type="match status" value="1"/>
</dbReference>
<dbReference type="NCBIfam" id="TIGR02532">
    <property type="entry name" value="IV_pilin_GFxxxE"/>
    <property type="match status" value="1"/>
</dbReference>
<dbReference type="AlphaFoldDB" id="A0A1F5N8V4"/>
<dbReference type="EMBL" id="MFEH01000002">
    <property type="protein sequence ID" value="OGE74075.1"/>
    <property type="molecule type" value="Genomic_DNA"/>
</dbReference>
<evidence type="ECO:0008006" key="4">
    <source>
        <dbReference type="Google" id="ProtNLM"/>
    </source>
</evidence>
<dbReference type="Proteomes" id="UP000177610">
    <property type="component" value="Unassembled WGS sequence"/>
</dbReference>
<keyword evidence="1" id="KW-1133">Transmembrane helix</keyword>
<proteinExistence type="predicted"/>
<feature type="transmembrane region" description="Helical" evidence="1">
    <location>
        <begin position="12"/>
        <end position="33"/>
    </location>
</feature>